<gene>
    <name evidence="2" type="ORF">Tci_918533</name>
</gene>
<proteinExistence type="predicted"/>
<comment type="caution">
    <text evidence="2">The sequence shown here is derived from an EMBL/GenBank/DDBJ whole genome shotgun (WGS) entry which is preliminary data.</text>
</comment>
<dbReference type="EMBL" id="BKCJ011677627">
    <property type="protein sequence ID" value="GFD46564.1"/>
    <property type="molecule type" value="Genomic_DNA"/>
</dbReference>
<accession>A0A699WQ39</accession>
<organism evidence="2">
    <name type="scientific">Tanacetum cinerariifolium</name>
    <name type="common">Dalmatian daisy</name>
    <name type="synonym">Chrysanthemum cinerariifolium</name>
    <dbReference type="NCBI Taxonomy" id="118510"/>
    <lineage>
        <taxon>Eukaryota</taxon>
        <taxon>Viridiplantae</taxon>
        <taxon>Streptophyta</taxon>
        <taxon>Embryophyta</taxon>
        <taxon>Tracheophyta</taxon>
        <taxon>Spermatophyta</taxon>
        <taxon>Magnoliopsida</taxon>
        <taxon>eudicotyledons</taxon>
        <taxon>Gunneridae</taxon>
        <taxon>Pentapetalae</taxon>
        <taxon>asterids</taxon>
        <taxon>campanulids</taxon>
        <taxon>Asterales</taxon>
        <taxon>Asteraceae</taxon>
        <taxon>Asteroideae</taxon>
        <taxon>Anthemideae</taxon>
        <taxon>Anthemidinae</taxon>
        <taxon>Tanacetum</taxon>
    </lineage>
</organism>
<evidence type="ECO:0000313" key="2">
    <source>
        <dbReference type="EMBL" id="GFD46564.1"/>
    </source>
</evidence>
<sequence length="128" mass="13559">MNTPVAPRQAPAPAALKKQAAGAKKAAPAPPPPLTPEQQAQEQAKITAINDEWKAKLSDGEKAEVLDVAKRNGKGIVVNDTIQPCVKKKKPKVLNCVPGDPAHKSSVSQDTKDAVKKAQEGKRKAKKT</sequence>
<reference evidence="2" key="1">
    <citation type="journal article" date="2019" name="Sci. Rep.">
        <title>Draft genome of Tanacetum cinerariifolium, the natural source of mosquito coil.</title>
        <authorList>
            <person name="Yamashiro T."/>
            <person name="Shiraishi A."/>
            <person name="Satake H."/>
            <person name="Nakayama K."/>
        </authorList>
    </citation>
    <scope>NUCLEOTIDE SEQUENCE</scope>
</reference>
<feature type="compositionally biased region" description="Low complexity" evidence="1">
    <location>
        <begin position="1"/>
        <end position="27"/>
    </location>
</feature>
<feature type="non-terminal residue" evidence="2">
    <location>
        <position position="128"/>
    </location>
</feature>
<evidence type="ECO:0000256" key="1">
    <source>
        <dbReference type="SAM" id="MobiDB-lite"/>
    </source>
</evidence>
<feature type="region of interest" description="Disordered" evidence="1">
    <location>
        <begin position="96"/>
        <end position="128"/>
    </location>
</feature>
<name>A0A699WQ39_TANCI</name>
<feature type="compositionally biased region" description="Basic and acidic residues" evidence="1">
    <location>
        <begin position="110"/>
        <end position="122"/>
    </location>
</feature>
<feature type="region of interest" description="Disordered" evidence="1">
    <location>
        <begin position="1"/>
        <end position="44"/>
    </location>
</feature>
<dbReference type="AlphaFoldDB" id="A0A699WQ39"/>
<protein>
    <submittedName>
        <fullName evidence="2">Uncharacterized protein</fullName>
    </submittedName>
</protein>